<dbReference type="Gene3D" id="3.30.2020.30">
    <property type="match status" value="1"/>
</dbReference>
<dbReference type="EMBL" id="JANTHZ010000001">
    <property type="protein sequence ID" value="MCS0493927.1"/>
    <property type="molecule type" value="Genomic_DNA"/>
</dbReference>
<comment type="caution">
    <text evidence="4">The sequence shown here is derived from an EMBL/GenBank/DDBJ whole genome shotgun (WGS) entry which is preliminary data.</text>
</comment>
<protein>
    <submittedName>
        <fullName evidence="4">DUF971 domain-containing protein</fullName>
    </submittedName>
</protein>
<keyword evidence="1" id="KW-0479">Metal-binding</keyword>
<dbReference type="Pfam" id="PF06155">
    <property type="entry name" value="GBBH-like_N"/>
    <property type="match status" value="1"/>
</dbReference>
<dbReference type="InterPro" id="IPR010376">
    <property type="entry name" value="GBBH-like_N"/>
</dbReference>
<dbReference type="GO" id="GO:0046872">
    <property type="term" value="F:metal ion binding"/>
    <property type="evidence" value="ECO:0007669"/>
    <property type="project" value="UniProtKB-KW"/>
</dbReference>
<dbReference type="Proteomes" id="UP001151088">
    <property type="component" value="Unassembled WGS sequence"/>
</dbReference>
<evidence type="ECO:0000256" key="1">
    <source>
        <dbReference type="ARBA" id="ARBA00022723"/>
    </source>
</evidence>
<keyword evidence="5" id="KW-1185">Reference proteome</keyword>
<name>A0A9X2T0S1_9HYPH</name>
<dbReference type="PANTHER" id="PTHR35303">
    <property type="entry name" value="OS02G0197800 PROTEIN"/>
    <property type="match status" value="1"/>
</dbReference>
<reference evidence="4" key="1">
    <citation type="submission" date="2022-08" db="EMBL/GenBank/DDBJ databases">
        <authorList>
            <person name="Li F."/>
        </authorList>
    </citation>
    <scope>NUCLEOTIDE SEQUENCE</scope>
    <source>
        <strain evidence="4">MQZ15Z-1</strain>
    </source>
</reference>
<sequence>MTDAWPTEIKVHKDHSALTIAFEDGSSFTLAAEYLRVESPSAEVQGHSAADRQLVAGKREVRIAEVIPVGNYAVRLVFDDGHSTGIYTWDTFHELGREQEARWTRYQQELASRNLSRDTPGTVRRH</sequence>
<feature type="domain" description="Gamma-butyrobetaine hydroxylase-like N-terminal" evidence="3">
    <location>
        <begin position="9"/>
        <end position="92"/>
    </location>
</feature>
<evidence type="ECO:0000313" key="4">
    <source>
        <dbReference type="EMBL" id="MCS0493927.1"/>
    </source>
</evidence>
<organism evidence="4 5">
    <name type="scientific">Ancylobacter mangrovi</name>
    <dbReference type="NCBI Taxonomy" id="2972472"/>
    <lineage>
        <taxon>Bacteria</taxon>
        <taxon>Pseudomonadati</taxon>
        <taxon>Pseudomonadota</taxon>
        <taxon>Alphaproteobacteria</taxon>
        <taxon>Hyphomicrobiales</taxon>
        <taxon>Xanthobacteraceae</taxon>
        <taxon>Ancylobacter</taxon>
    </lineage>
</organism>
<dbReference type="AlphaFoldDB" id="A0A9X2T0S1"/>
<keyword evidence="2" id="KW-0408">Iron</keyword>
<proteinExistence type="predicted"/>
<evidence type="ECO:0000313" key="5">
    <source>
        <dbReference type="Proteomes" id="UP001151088"/>
    </source>
</evidence>
<dbReference type="InterPro" id="IPR038492">
    <property type="entry name" value="GBBH-like_N_sf"/>
</dbReference>
<dbReference type="PANTHER" id="PTHR35303:SF5">
    <property type="entry name" value="OS02G0197800 PROTEIN"/>
    <property type="match status" value="1"/>
</dbReference>
<evidence type="ECO:0000259" key="3">
    <source>
        <dbReference type="Pfam" id="PF06155"/>
    </source>
</evidence>
<evidence type="ECO:0000256" key="2">
    <source>
        <dbReference type="ARBA" id="ARBA00023004"/>
    </source>
</evidence>
<gene>
    <name evidence="4" type="ORF">NVS89_02380</name>
</gene>
<accession>A0A9X2T0S1</accession>
<dbReference type="RefSeq" id="WP_258730872.1">
    <property type="nucleotide sequence ID" value="NZ_JANTHZ010000001.1"/>
</dbReference>